<gene>
    <name evidence="3" type="ORF">SAMN04487936_10449</name>
</gene>
<proteinExistence type="predicted"/>
<evidence type="ECO:0000256" key="2">
    <source>
        <dbReference type="SAM" id="MobiDB-lite"/>
    </source>
</evidence>
<feature type="compositionally biased region" description="Polar residues" evidence="2">
    <location>
        <begin position="193"/>
        <end position="208"/>
    </location>
</feature>
<reference evidence="4" key="1">
    <citation type="submission" date="2016-10" db="EMBL/GenBank/DDBJ databases">
        <authorList>
            <person name="Varghese N."/>
            <person name="Submissions S."/>
        </authorList>
    </citation>
    <scope>NUCLEOTIDE SEQUENCE [LARGE SCALE GENOMIC DNA]</scope>
    <source>
        <strain evidence="4">CGMCC 1.3704</strain>
    </source>
</reference>
<feature type="compositionally biased region" description="Polar residues" evidence="2">
    <location>
        <begin position="226"/>
        <end position="249"/>
    </location>
</feature>
<dbReference type="AlphaFoldDB" id="A0A1I3TX32"/>
<keyword evidence="4" id="KW-1185">Reference proteome</keyword>
<feature type="region of interest" description="Disordered" evidence="2">
    <location>
        <begin position="178"/>
        <end position="353"/>
    </location>
</feature>
<feature type="compositionally biased region" description="Polar residues" evidence="2">
    <location>
        <begin position="326"/>
        <end position="348"/>
    </location>
</feature>
<evidence type="ECO:0000256" key="1">
    <source>
        <dbReference type="SAM" id="Coils"/>
    </source>
</evidence>
<sequence length="407" mass="47320">MDRYRLNDTEELTAMKEKLNIYKGMLRSIKSGNVLEDYLLSKTESYEFKIISEGVMKKMEDYHYGSEERTKQLSAQIQSVTETVSGLKNDIALIKEKMDRLQVHDLIGKMNQIIDTQQHPVKNEKEYEVDYLKEELAKLKKEMISTHQQATAQEAYIQQGQKTSSKTSDFRKLQNMLQSSRQFNPGKNDYYPTMNQNRSYNPNQPTFQRKNKNHTEPPIPKFGKSRGSTSKNRTYINPQMEMYQNSVVRTDSKKNVEESAQELDKPVSRSIDKKEVNVQFKKHKESEKETVEWKNEDQDTFSQKKDDEPTEPLKETNNVDAEKSGSNEVIPSNENKNTSTMETYSTNAQEKENKAILKEENINSNQNPVDAESTVAYELEEESKEAIEKPAKKMEFPSFFSIFQKKN</sequence>
<name>A0A1I3TX32_HALDA</name>
<dbReference type="RefSeq" id="WP_075036051.1">
    <property type="nucleotide sequence ID" value="NZ_FOSB01000004.1"/>
</dbReference>
<protein>
    <submittedName>
        <fullName evidence="3">Uncharacterized protein</fullName>
    </submittedName>
</protein>
<feature type="coiled-coil region" evidence="1">
    <location>
        <begin position="122"/>
        <end position="149"/>
    </location>
</feature>
<evidence type="ECO:0000313" key="3">
    <source>
        <dbReference type="EMBL" id="SFJ75325.1"/>
    </source>
</evidence>
<dbReference type="EMBL" id="FOSB01000004">
    <property type="protein sequence ID" value="SFJ75325.1"/>
    <property type="molecule type" value="Genomic_DNA"/>
</dbReference>
<accession>A0A1I3TX32</accession>
<evidence type="ECO:0000313" key="4">
    <source>
        <dbReference type="Proteomes" id="UP000183557"/>
    </source>
</evidence>
<dbReference type="OrthoDB" id="2969927at2"/>
<dbReference type="Proteomes" id="UP000183557">
    <property type="component" value="Unassembled WGS sequence"/>
</dbReference>
<organism evidence="3 4">
    <name type="scientific">Halobacillus dabanensis</name>
    <dbReference type="NCBI Taxonomy" id="240302"/>
    <lineage>
        <taxon>Bacteria</taxon>
        <taxon>Bacillati</taxon>
        <taxon>Bacillota</taxon>
        <taxon>Bacilli</taxon>
        <taxon>Bacillales</taxon>
        <taxon>Bacillaceae</taxon>
        <taxon>Halobacillus</taxon>
    </lineage>
</organism>
<feature type="compositionally biased region" description="Basic and acidic residues" evidence="2">
    <location>
        <begin position="250"/>
        <end position="276"/>
    </location>
</feature>
<feature type="compositionally biased region" description="Basic and acidic residues" evidence="2">
    <location>
        <begin position="284"/>
        <end position="314"/>
    </location>
</feature>
<keyword evidence="1" id="KW-0175">Coiled coil</keyword>